<dbReference type="InterPro" id="IPR029055">
    <property type="entry name" value="Ntn_hydrolases_N"/>
</dbReference>
<dbReference type="SUPFAM" id="SSF56235">
    <property type="entry name" value="N-terminal nucleophile aminohydrolases (Ntn hydrolases)"/>
    <property type="match status" value="1"/>
</dbReference>
<sequence>MEAVDAKTKFCYDGHMNSETYPLAVIQLKGSQEEMGRQFGEIMNAIGQFEPIFDFYPVMARNLLLGSLPRNNRNFLAKGATSLLVNWMSRRMKKHRPSEFSTRTIAALTAAGRSAKLEKELFTMDSFQNSVGFLGAIQLLPELAHMSPGRSPQMIPACTSVAVWGEQSQDGKLYHARNFDFPGVEVWDKRPIVVFCTPEKGLRYGYIACRGADVPGITAFNEAGLTIAFHTRFHKKIGFNGLGVIDFGHKIISEARSIEEAVSIAKKHKINSTWGLIVTNHKEKGPKAAIIETNYGNVDVVYPNLGKDHIVNTNHYQSEKLQEGEIMAAPVFYHHCISRFDRAEQLLSSQKKKKGTSVVDLQNLLDDTIDCSSGEVRTMGSTIRQITSVKSVVMSAEARKIFVSVGTAPTSSGPYMEIPMAWGEPGYKLLDLSDSKKGKGKKVPKSKNPKEGSAILHYKKAMLINDDPGMGGIDDILLELQKANEEFSGKDPSILFLEAILYLEKGNLNKASFLLEQAESLETSSFRKQQSALWLARTQSVLGKQKIADHFYDKIKNSKTEFSTQVWKHKVFQDKGKYSARKLRQVSPNFIIVEANEL</sequence>
<evidence type="ECO:0000313" key="3">
    <source>
        <dbReference type="Proteomes" id="UP000231843"/>
    </source>
</evidence>
<dbReference type="Proteomes" id="UP000231843">
    <property type="component" value="Unassembled WGS sequence"/>
</dbReference>
<dbReference type="PANTHER" id="PTHR35190:SF1">
    <property type="entry name" value="PEPTIDASE C45 HYDROLASE DOMAIN-CONTAINING PROTEIN"/>
    <property type="match status" value="1"/>
</dbReference>
<keyword evidence="2" id="KW-0012">Acyltransferase</keyword>
<reference evidence="2 3" key="1">
    <citation type="submission" date="2017-07" db="EMBL/GenBank/DDBJ databases">
        <title>Leptospira spp. isolated from tropical soils.</title>
        <authorList>
            <person name="Thibeaux R."/>
            <person name="Iraola G."/>
            <person name="Ferres I."/>
            <person name="Bierque E."/>
            <person name="Girault D."/>
            <person name="Soupe-Gilbert M.-E."/>
            <person name="Picardeau M."/>
            <person name="Goarant C."/>
        </authorList>
    </citation>
    <scope>NUCLEOTIDE SEQUENCE [LARGE SCALE GENOMIC DNA]</scope>
    <source>
        <strain evidence="2 3">ES4-C-A1</strain>
    </source>
</reference>
<dbReference type="InterPro" id="IPR005079">
    <property type="entry name" value="Peptidase_C45_hydrolase"/>
</dbReference>
<name>A0A2M9ZXQ2_9LEPT</name>
<feature type="domain" description="Peptidase C45 hydrolase" evidence="1">
    <location>
        <begin position="170"/>
        <end position="363"/>
    </location>
</feature>
<dbReference type="NCBIfam" id="NF040521">
    <property type="entry name" value="C45_proenzyme"/>
    <property type="match status" value="1"/>
</dbReference>
<keyword evidence="2" id="KW-0808">Transferase</keyword>
<dbReference type="AlphaFoldDB" id="A0A2M9ZXQ2"/>
<evidence type="ECO:0000313" key="2">
    <source>
        <dbReference type="EMBL" id="PJZ76817.1"/>
    </source>
</evidence>
<keyword evidence="3" id="KW-1185">Reference proteome</keyword>
<dbReference type="InterPro" id="IPR047803">
    <property type="entry name" value="DCD1A/B-like"/>
</dbReference>
<organism evidence="2 3">
    <name type="scientific">Leptospira neocaledonica</name>
    <dbReference type="NCBI Taxonomy" id="2023192"/>
    <lineage>
        <taxon>Bacteria</taxon>
        <taxon>Pseudomonadati</taxon>
        <taxon>Spirochaetota</taxon>
        <taxon>Spirochaetia</taxon>
        <taxon>Leptospirales</taxon>
        <taxon>Leptospiraceae</taxon>
        <taxon>Leptospira</taxon>
    </lineage>
</organism>
<dbReference type="GO" id="GO:0016746">
    <property type="term" value="F:acyltransferase activity"/>
    <property type="evidence" value="ECO:0007669"/>
    <property type="project" value="UniProtKB-KW"/>
</dbReference>
<dbReference type="PANTHER" id="PTHR35190">
    <property type="entry name" value="PROTEIN DCD1B"/>
    <property type="match status" value="1"/>
</dbReference>
<evidence type="ECO:0000259" key="1">
    <source>
        <dbReference type="Pfam" id="PF03417"/>
    </source>
</evidence>
<protein>
    <submittedName>
        <fullName evidence="2">Acyl-CoA--6-aminopenicillanic acid acyltransferase</fullName>
    </submittedName>
</protein>
<dbReference type="OrthoDB" id="312907at2"/>
<dbReference type="Pfam" id="PF03417">
    <property type="entry name" value="AAT"/>
    <property type="match status" value="1"/>
</dbReference>
<accession>A0A2M9ZXQ2</accession>
<proteinExistence type="predicted"/>
<gene>
    <name evidence="2" type="ORF">CH365_12435</name>
</gene>
<dbReference type="EMBL" id="NPEA01000006">
    <property type="protein sequence ID" value="PJZ76817.1"/>
    <property type="molecule type" value="Genomic_DNA"/>
</dbReference>
<dbReference type="Gene3D" id="3.60.60.10">
    <property type="entry name" value="Penicillin V Acylase, Chain A"/>
    <property type="match status" value="1"/>
</dbReference>
<comment type="caution">
    <text evidence="2">The sequence shown here is derived from an EMBL/GenBank/DDBJ whole genome shotgun (WGS) entry which is preliminary data.</text>
</comment>
<dbReference type="InterPro" id="IPR047794">
    <property type="entry name" value="C45_proenzyme-like"/>
</dbReference>